<feature type="compositionally biased region" description="Basic and acidic residues" evidence="1">
    <location>
        <begin position="193"/>
        <end position="211"/>
    </location>
</feature>
<feature type="compositionally biased region" description="Polar residues" evidence="1">
    <location>
        <begin position="235"/>
        <end position="245"/>
    </location>
</feature>
<dbReference type="AlphaFoldDB" id="A0A9N9R5T1"/>
<feature type="region of interest" description="Disordered" evidence="1">
    <location>
        <begin position="176"/>
        <end position="399"/>
    </location>
</feature>
<feature type="compositionally biased region" description="Polar residues" evidence="1">
    <location>
        <begin position="388"/>
        <end position="399"/>
    </location>
</feature>
<feature type="compositionally biased region" description="Basic and acidic residues" evidence="1">
    <location>
        <begin position="376"/>
        <end position="386"/>
    </location>
</feature>
<evidence type="ECO:0000313" key="3">
    <source>
        <dbReference type="Proteomes" id="UP001153714"/>
    </source>
</evidence>
<feature type="region of interest" description="Disordered" evidence="1">
    <location>
        <begin position="78"/>
        <end position="108"/>
    </location>
</feature>
<evidence type="ECO:0000313" key="2">
    <source>
        <dbReference type="EMBL" id="CAG9790090.1"/>
    </source>
</evidence>
<feature type="region of interest" description="Disordered" evidence="1">
    <location>
        <begin position="693"/>
        <end position="717"/>
    </location>
</feature>
<feature type="region of interest" description="Disordered" evidence="1">
    <location>
        <begin position="730"/>
        <end position="753"/>
    </location>
</feature>
<proteinExistence type="predicted"/>
<evidence type="ECO:0008006" key="4">
    <source>
        <dbReference type="Google" id="ProtNLM"/>
    </source>
</evidence>
<reference evidence="2" key="1">
    <citation type="submission" date="2021-12" db="EMBL/GenBank/DDBJ databases">
        <authorList>
            <person name="King R."/>
        </authorList>
    </citation>
    <scope>NUCLEOTIDE SEQUENCE</scope>
</reference>
<keyword evidence="3" id="KW-1185">Reference proteome</keyword>
<feature type="compositionally biased region" description="Polar residues" evidence="1">
    <location>
        <begin position="487"/>
        <end position="500"/>
    </location>
</feature>
<dbReference type="EMBL" id="OU893351">
    <property type="protein sequence ID" value="CAG9790090.1"/>
    <property type="molecule type" value="Genomic_DNA"/>
</dbReference>
<feature type="compositionally biased region" description="Basic and acidic residues" evidence="1">
    <location>
        <begin position="332"/>
        <end position="349"/>
    </location>
</feature>
<dbReference type="Proteomes" id="UP001153714">
    <property type="component" value="Chromosome 20"/>
</dbReference>
<sequence>MLLTIHNLPANTRYCDIKKLILTSCGLTEVLLDHLVNEGDYKKVTVGVAEEEDAAILVRKINGLYVEGAQLYVEDIRQKKKSTEQPYRPMSNSNKDYDQRENPVEQPGPGLQGMFAQQNLPMQMNMLHNMAQFNPQLMVQDAMMMMNRQMMGMGMYYMEQMAATAQLPLQYNFNPNQNLSGPMSDNSAINQNNRDKNFKPNREDNESDKVSKSYRGYNRSSEDNEQSRECMRVSSKPSRWGSDNENLAHKRTKQTSRWNTEETSPSRGRSRSPHPQYRDDAAFDNRFRNDQQRFGDDFDQRSVSNVSNVPETERYGGRRNESYDSKYSSRNVQEHDIGHDKPMDHRSYRPEQSLQSWEYGNTSSQKDRPQTSQEYYEPRETRKRPNPDSMTDNSSRQTWSESLRISIENKSQSFANREQNRFTSMEQGPPQKFSRNTENMRSNIDAPPRRNPSPRGNPTVSGNLANNKYKFVRDPSATENLRRNPSPKGNPTVSGYQANSKYKFVRDPSASENRDMRYPPTNVNRPSVRFPPATGNPPRMNCPQASGNPPPKRFPSGGGNPTSMRYPPGNGNPSTVRHPLINKNPPSKKIAQNDEMNLKRTIQKDDTWRRQAAAQIAKEIISTRTENMDDETTLNLLWNLKKAVFARIDLLLKNEIGVVIKNVIEKYRKRFPVDDDKTFLTAVIENMKKEAAETPQRAEGVKVNHGESAQQAKKLVPDKKVAANINKEPKKEIPKPPLAESGKLPNYPNADKAGYKVNKQQQKLEFENEDYYKCDPLISQALEKELDQLCAIFKNELMKPADKSEVTICQRLTVQPLVQFRKAAKINLVRRILDVKTNLAIRVMPEGKIPSPSDMSYFLRQYGAVSLKKCDKKKKNSRPFFLATCETYEAYDKLCSLGHVKWDDRTSLFFKPFQVAGPKQKNNNKMKQKKNTNTFNIDFSEDPKFDDDNFMNVKEEAELFYIDIPDVTRNMKKGGKISS</sequence>
<feature type="compositionally biased region" description="Polar residues" evidence="1">
    <location>
        <begin position="350"/>
        <end position="374"/>
    </location>
</feature>
<feature type="compositionally biased region" description="Polar residues" evidence="1">
    <location>
        <begin position="433"/>
        <end position="442"/>
    </location>
</feature>
<name>A0A9N9R5T1_9NEOP</name>
<feature type="compositionally biased region" description="Basic and acidic residues" evidence="1">
    <location>
        <begin position="311"/>
        <end position="324"/>
    </location>
</feature>
<feature type="compositionally biased region" description="Basic and acidic residues" evidence="1">
    <location>
        <begin position="220"/>
        <end position="231"/>
    </location>
</feature>
<feature type="compositionally biased region" description="Polar residues" evidence="1">
    <location>
        <begin position="176"/>
        <end position="192"/>
    </location>
</feature>
<reference evidence="2" key="2">
    <citation type="submission" date="2022-10" db="EMBL/GenBank/DDBJ databases">
        <authorList>
            <consortium name="ENA_rothamsted_submissions"/>
            <consortium name="culmorum"/>
            <person name="King R."/>
        </authorList>
    </citation>
    <scope>NUCLEOTIDE SEQUENCE</scope>
</reference>
<feature type="region of interest" description="Disordered" evidence="1">
    <location>
        <begin position="419"/>
        <end position="588"/>
    </location>
</feature>
<protein>
    <recommendedName>
        <fullName evidence="4">RRM domain-containing protein</fullName>
    </recommendedName>
</protein>
<accession>A0A9N9R5T1</accession>
<gene>
    <name evidence="2" type="ORF">DIATSA_LOCUS7776</name>
</gene>
<organism evidence="2 3">
    <name type="scientific">Diatraea saccharalis</name>
    <name type="common">sugarcane borer</name>
    <dbReference type="NCBI Taxonomy" id="40085"/>
    <lineage>
        <taxon>Eukaryota</taxon>
        <taxon>Metazoa</taxon>
        <taxon>Ecdysozoa</taxon>
        <taxon>Arthropoda</taxon>
        <taxon>Hexapoda</taxon>
        <taxon>Insecta</taxon>
        <taxon>Pterygota</taxon>
        <taxon>Neoptera</taxon>
        <taxon>Endopterygota</taxon>
        <taxon>Lepidoptera</taxon>
        <taxon>Glossata</taxon>
        <taxon>Ditrysia</taxon>
        <taxon>Pyraloidea</taxon>
        <taxon>Crambidae</taxon>
        <taxon>Crambinae</taxon>
        <taxon>Diatraea</taxon>
    </lineage>
</organism>
<dbReference type="OrthoDB" id="7430688at2759"/>
<feature type="compositionally biased region" description="Basic and acidic residues" evidence="1">
    <location>
        <begin position="276"/>
        <end position="300"/>
    </location>
</feature>
<evidence type="ECO:0000256" key="1">
    <source>
        <dbReference type="SAM" id="MobiDB-lite"/>
    </source>
</evidence>